<keyword evidence="4" id="KW-1185">Reference proteome</keyword>
<dbReference type="AlphaFoldDB" id="A0A518JQN9"/>
<gene>
    <name evidence="3" type="ORF">Poly24_15580</name>
</gene>
<feature type="region of interest" description="Disordered" evidence="1">
    <location>
        <begin position="1"/>
        <end position="31"/>
    </location>
</feature>
<dbReference type="Proteomes" id="UP000315082">
    <property type="component" value="Chromosome"/>
</dbReference>
<feature type="transmembrane region" description="Helical" evidence="2">
    <location>
        <begin position="56"/>
        <end position="80"/>
    </location>
</feature>
<accession>A0A518JQN9</accession>
<name>A0A518JQN9_9BACT</name>
<keyword evidence="2" id="KW-0812">Transmembrane</keyword>
<evidence type="ECO:0000313" key="3">
    <source>
        <dbReference type="EMBL" id="QDV67853.1"/>
    </source>
</evidence>
<feature type="compositionally biased region" description="Polar residues" evidence="1">
    <location>
        <begin position="1"/>
        <end position="22"/>
    </location>
</feature>
<keyword evidence="2" id="KW-1133">Transmembrane helix</keyword>
<dbReference type="EMBL" id="CP036348">
    <property type="protein sequence ID" value="QDV67853.1"/>
    <property type="molecule type" value="Genomic_DNA"/>
</dbReference>
<evidence type="ECO:0000256" key="1">
    <source>
        <dbReference type="SAM" id="MobiDB-lite"/>
    </source>
</evidence>
<evidence type="ECO:0000313" key="4">
    <source>
        <dbReference type="Proteomes" id="UP000315082"/>
    </source>
</evidence>
<keyword evidence="2" id="KW-0472">Membrane</keyword>
<protein>
    <submittedName>
        <fullName evidence="3">Uncharacterized protein</fullName>
    </submittedName>
</protein>
<evidence type="ECO:0000256" key="2">
    <source>
        <dbReference type="SAM" id="Phobius"/>
    </source>
</evidence>
<sequence>MQDSGQVKSTETPDIWSPSSGGHTILGKQGSPAFVRPWGLNTRNENRAGSMPRDQIFVGSTTIVLSIVTFVAALGLWPAAYELTLAKKLRQRFGERGARGFYLALSLVMLVLGVAILCGVRPSFAIPESDRSERSADVSS</sequence>
<feature type="transmembrane region" description="Helical" evidence="2">
    <location>
        <begin position="100"/>
        <end position="120"/>
    </location>
</feature>
<organism evidence="3 4">
    <name type="scientific">Rosistilla carotiformis</name>
    <dbReference type="NCBI Taxonomy" id="2528017"/>
    <lineage>
        <taxon>Bacteria</taxon>
        <taxon>Pseudomonadati</taxon>
        <taxon>Planctomycetota</taxon>
        <taxon>Planctomycetia</taxon>
        <taxon>Pirellulales</taxon>
        <taxon>Pirellulaceae</taxon>
        <taxon>Rosistilla</taxon>
    </lineage>
</organism>
<dbReference type="KEGG" id="rcf:Poly24_15580"/>
<proteinExistence type="predicted"/>
<reference evidence="3 4" key="1">
    <citation type="submission" date="2019-02" db="EMBL/GenBank/DDBJ databases">
        <title>Deep-cultivation of Planctomycetes and their phenomic and genomic characterization uncovers novel biology.</title>
        <authorList>
            <person name="Wiegand S."/>
            <person name="Jogler M."/>
            <person name="Boedeker C."/>
            <person name="Pinto D."/>
            <person name="Vollmers J."/>
            <person name="Rivas-Marin E."/>
            <person name="Kohn T."/>
            <person name="Peeters S.H."/>
            <person name="Heuer A."/>
            <person name="Rast P."/>
            <person name="Oberbeckmann S."/>
            <person name="Bunk B."/>
            <person name="Jeske O."/>
            <person name="Meyerdierks A."/>
            <person name="Storesund J.E."/>
            <person name="Kallscheuer N."/>
            <person name="Luecker S."/>
            <person name="Lage O.M."/>
            <person name="Pohl T."/>
            <person name="Merkel B.J."/>
            <person name="Hornburger P."/>
            <person name="Mueller R.-W."/>
            <person name="Bruemmer F."/>
            <person name="Labrenz M."/>
            <person name="Spormann A.M."/>
            <person name="Op den Camp H."/>
            <person name="Overmann J."/>
            <person name="Amann R."/>
            <person name="Jetten M.S.M."/>
            <person name="Mascher T."/>
            <person name="Medema M.H."/>
            <person name="Devos D.P."/>
            <person name="Kaster A.-K."/>
            <person name="Ovreas L."/>
            <person name="Rohde M."/>
            <person name="Galperin M.Y."/>
            <person name="Jogler C."/>
        </authorList>
    </citation>
    <scope>NUCLEOTIDE SEQUENCE [LARGE SCALE GENOMIC DNA]</scope>
    <source>
        <strain evidence="3 4">Poly24</strain>
    </source>
</reference>